<comment type="similarity">
    <text evidence="2">Belongs to the polysaccharide synthase family.</text>
</comment>
<feature type="transmembrane region" description="Helical" evidence="8">
    <location>
        <begin position="321"/>
        <end position="349"/>
    </location>
</feature>
<gene>
    <name evidence="9" type="ORF">J2S55_002681</name>
</gene>
<feature type="transmembrane region" description="Helical" evidence="8">
    <location>
        <begin position="415"/>
        <end position="436"/>
    </location>
</feature>
<dbReference type="Proteomes" id="UP001230426">
    <property type="component" value="Unassembled WGS sequence"/>
</dbReference>
<feature type="transmembrane region" description="Helical" evidence="8">
    <location>
        <begin position="389"/>
        <end position="409"/>
    </location>
</feature>
<name>A0ABT9R2G1_9ACTN</name>
<evidence type="ECO:0000256" key="3">
    <source>
        <dbReference type="ARBA" id="ARBA00022475"/>
    </source>
</evidence>
<feature type="transmembrane region" description="Helical" evidence="8">
    <location>
        <begin position="277"/>
        <end position="300"/>
    </location>
</feature>
<feature type="transmembrane region" description="Helical" evidence="8">
    <location>
        <begin position="76"/>
        <end position="100"/>
    </location>
</feature>
<keyword evidence="6 8" id="KW-0472">Membrane</keyword>
<proteinExistence type="inferred from homology"/>
<dbReference type="Pfam" id="PF13440">
    <property type="entry name" value="Polysacc_synt_3"/>
    <property type="match status" value="1"/>
</dbReference>
<feature type="region of interest" description="Disordered" evidence="7">
    <location>
        <begin position="1"/>
        <end position="35"/>
    </location>
</feature>
<keyword evidence="3" id="KW-1003">Cell membrane</keyword>
<feature type="transmembrane region" description="Helical" evidence="8">
    <location>
        <begin position="181"/>
        <end position="200"/>
    </location>
</feature>
<feature type="transmembrane region" description="Helical" evidence="8">
    <location>
        <begin position="236"/>
        <end position="257"/>
    </location>
</feature>
<evidence type="ECO:0000256" key="6">
    <source>
        <dbReference type="ARBA" id="ARBA00023136"/>
    </source>
</evidence>
<dbReference type="PANTHER" id="PTHR30250:SF10">
    <property type="entry name" value="LIPOPOLYSACCHARIDE BIOSYNTHESIS PROTEIN WZXC"/>
    <property type="match status" value="1"/>
</dbReference>
<feature type="transmembrane region" description="Helical" evidence="8">
    <location>
        <begin position="361"/>
        <end position="382"/>
    </location>
</feature>
<evidence type="ECO:0000313" key="10">
    <source>
        <dbReference type="Proteomes" id="UP001230426"/>
    </source>
</evidence>
<evidence type="ECO:0000256" key="8">
    <source>
        <dbReference type="SAM" id="Phobius"/>
    </source>
</evidence>
<comment type="caution">
    <text evidence="9">The sequence shown here is derived from an EMBL/GenBank/DDBJ whole genome shotgun (WGS) entry which is preliminary data.</text>
</comment>
<feature type="transmembrane region" description="Helical" evidence="8">
    <location>
        <begin position="206"/>
        <end position="224"/>
    </location>
</feature>
<feature type="transmembrane region" description="Helical" evidence="8">
    <location>
        <begin position="146"/>
        <end position="169"/>
    </location>
</feature>
<feature type="transmembrane region" description="Helical" evidence="8">
    <location>
        <begin position="475"/>
        <end position="499"/>
    </location>
</feature>
<evidence type="ECO:0000256" key="4">
    <source>
        <dbReference type="ARBA" id="ARBA00022692"/>
    </source>
</evidence>
<feature type="transmembrane region" description="Helical" evidence="8">
    <location>
        <begin position="112"/>
        <end position="134"/>
    </location>
</feature>
<sequence length="515" mass="53487">MEDRQGAEPATGTDPESGPPGPAASPDGENGRVGEIGRQAGRGLRWSVLGNLAMKVGSFAMSLVLARLLVPEDFGVFAIALAASQLVVHINDAGIIAATVQWRGRLEDMAPTATVVAIVSSGVLYGIFWVIAPFFAQLSGSEEATWVIRVLAATNVVYGLTAVRSAALLRRFEQDKLTKANLVGFLVNATVSITLAAGGAGAFSFAWGQLTGTVVTGVLVVAFAKLRIRIGLDRAVVRRLLTFGLPLCVSLGIEGVLLNADSVIVGNALGPTLLGLYLLAFNISSWVPGLIGTAVRYVALPSFSRLAEEDPRSLSLGVQRAVPLLLSIVLPIAVMMGTLAPALVVFLYGERWAPSAEVLRFLAIVMAVRMLTALAFDVLASLGATKSTVWLNLGWAVTLLPVLTAGARLDGIRGAAIGHAAVAVLVALPLATLALHRAGVVLAPVASALVRPLLGGVLAVAVMLSLAQVTRGVPLVQLCVAGGTGLLAYVFVVVPQAVLRQLGGRVTELIPLRSR</sequence>
<comment type="subcellular location">
    <subcellularLocation>
        <location evidence="1">Cell membrane</location>
        <topology evidence="1">Multi-pass membrane protein</topology>
    </subcellularLocation>
</comment>
<reference evidence="9 10" key="1">
    <citation type="submission" date="2023-07" db="EMBL/GenBank/DDBJ databases">
        <title>Sequencing the genomes of 1000 actinobacteria strains.</title>
        <authorList>
            <person name="Klenk H.-P."/>
        </authorList>
    </citation>
    <scope>NUCLEOTIDE SEQUENCE [LARGE SCALE GENOMIC DNA]</scope>
    <source>
        <strain evidence="9 10">DSM 44109</strain>
    </source>
</reference>
<keyword evidence="5 8" id="KW-1133">Transmembrane helix</keyword>
<dbReference type="EMBL" id="JAUSRB010000002">
    <property type="protein sequence ID" value="MDP9863415.1"/>
    <property type="molecule type" value="Genomic_DNA"/>
</dbReference>
<keyword evidence="4 8" id="KW-0812">Transmembrane</keyword>
<feature type="transmembrane region" description="Helical" evidence="8">
    <location>
        <begin position="448"/>
        <end position="469"/>
    </location>
</feature>
<protein>
    <submittedName>
        <fullName evidence="9">PST family polysaccharide transporter</fullName>
    </submittedName>
</protein>
<evidence type="ECO:0000256" key="1">
    <source>
        <dbReference type="ARBA" id="ARBA00004651"/>
    </source>
</evidence>
<feature type="transmembrane region" description="Helical" evidence="8">
    <location>
        <begin position="48"/>
        <end position="70"/>
    </location>
</feature>
<accession>A0ABT9R2G1</accession>
<evidence type="ECO:0000313" key="9">
    <source>
        <dbReference type="EMBL" id="MDP9863415.1"/>
    </source>
</evidence>
<keyword evidence="10" id="KW-1185">Reference proteome</keyword>
<evidence type="ECO:0000256" key="7">
    <source>
        <dbReference type="SAM" id="MobiDB-lite"/>
    </source>
</evidence>
<dbReference type="RefSeq" id="WP_306860274.1">
    <property type="nucleotide sequence ID" value="NZ_JAUSRB010000002.1"/>
</dbReference>
<dbReference type="PANTHER" id="PTHR30250">
    <property type="entry name" value="PST FAMILY PREDICTED COLANIC ACID TRANSPORTER"/>
    <property type="match status" value="1"/>
</dbReference>
<evidence type="ECO:0000256" key="2">
    <source>
        <dbReference type="ARBA" id="ARBA00007430"/>
    </source>
</evidence>
<dbReference type="InterPro" id="IPR050833">
    <property type="entry name" value="Poly_Biosynth_Transport"/>
</dbReference>
<evidence type="ECO:0000256" key="5">
    <source>
        <dbReference type="ARBA" id="ARBA00022989"/>
    </source>
</evidence>
<organism evidence="9 10">
    <name type="scientific">Streptosporangium brasiliense</name>
    <dbReference type="NCBI Taxonomy" id="47480"/>
    <lineage>
        <taxon>Bacteria</taxon>
        <taxon>Bacillati</taxon>
        <taxon>Actinomycetota</taxon>
        <taxon>Actinomycetes</taxon>
        <taxon>Streptosporangiales</taxon>
        <taxon>Streptosporangiaceae</taxon>
        <taxon>Streptosporangium</taxon>
    </lineage>
</organism>